<dbReference type="EMBL" id="LUHQ01000005">
    <property type="protein sequence ID" value="OAO89995.1"/>
    <property type="molecule type" value="Genomic_DNA"/>
</dbReference>
<dbReference type="PROSITE" id="PS50181">
    <property type="entry name" value="FBOX"/>
    <property type="match status" value="2"/>
</dbReference>
<reference evidence="3" key="1">
    <citation type="journal article" date="2016" name="Proc. Natl. Acad. Sci. U.S.A.">
        <title>Chromosome-level assembly of Arabidopsis thaliana Ler reveals the extent of translocation and inversion polymorphisms.</title>
        <authorList>
            <person name="Zapata L."/>
            <person name="Ding J."/>
            <person name="Willing E.M."/>
            <person name="Hartwig B."/>
            <person name="Bezdan D."/>
            <person name="Jiao W.B."/>
            <person name="Patel V."/>
            <person name="Velikkakam James G."/>
            <person name="Koornneef M."/>
            <person name="Ossowski S."/>
            <person name="Schneeberger K."/>
        </authorList>
    </citation>
    <scope>NUCLEOTIDE SEQUENCE [LARGE SCALE GENOMIC DNA]</scope>
    <source>
        <strain evidence="3">cv. Landsberg erecta</strain>
    </source>
</reference>
<dbReference type="Pfam" id="PF08387">
    <property type="entry name" value="FBD"/>
    <property type="match status" value="3"/>
</dbReference>
<proteinExistence type="predicted"/>
<protein>
    <recommendedName>
        <fullName evidence="1">F-box domain-containing protein</fullName>
    </recommendedName>
</protein>
<dbReference type="Pfam" id="PF00646">
    <property type="entry name" value="F-box"/>
    <property type="match status" value="3"/>
</dbReference>
<dbReference type="AlphaFoldDB" id="A0A178U8R6"/>
<feature type="domain" description="F-box" evidence="1">
    <location>
        <begin position="441"/>
        <end position="477"/>
    </location>
</feature>
<gene>
    <name evidence="2" type="ordered locus">AXX17_At5g43180</name>
</gene>
<dbReference type="InterPro" id="IPR032675">
    <property type="entry name" value="LRR_dom_sf"/>
</dbReference>
<dbReference type="InterPro" id="IPR036047">
    <property type="entry name" value="F-box-like_dom_sf"/>
</dbReference>
<dbReference type="ExpressionAtlas" id="A0A178U8R6">
    <property type="expression patterns" value="baseline and differential"/>
</dbReference>
<name>A0A178U8R6_ARATH</name>
<dbReference type="InterPro" id="IPR001810">
    <property type="entry name" value="F-box_dom"/>
</dbReference>
<dbReference type="Proteomes" id="UP000078284">
    <property type="component" value="Chromosome 5"/>
</dbReference>
<dbReference type="SUPFAM" id="SSF52047">
    <property type="entry name" value="RNI-like"/>
    <property type="match status" value="3"/>
</dbReference>
<dbReference type="PANTHER" id="PTHR31900:SF33">
    <property type="entry name" value="PROTEIN WITH RNI-LIKE_FBD-LIKE DOMAIN"/>
    <property type="match status" value="1"/>
</dbReference>
<accession>A0A178U8R6</accession>
<dbReference type="InterPro" id="IPR050232">
    <property type="entry name" value="FBL13/AtMIF1-like"/>
</dbReference>
<dbReference type="Pfam" id="PF24758">
    <property type="entry name" value="LRR_At5g56370"/>
    <property type="match status" value="2"/>
</dbReference>
<feature type="domain" description="F-box" evidence="1">
    <location>
        <begin position="3"/>
        <end position="39"/>
    </location>
</feature>
<evidence type="ECO:0000313" key="3">
    <source>
        <dbReference type="Proteomes" id="UP000078284"/>
    </source>
</evidence>
<sequence>MGRDRISELPDGLLNHILMYLHIEESIRTSVLSSRWRNLWLKVPGLDVNVHDFPADGNLFESLMDKFLEVNRGRLQKFKLNYESNLYYLMDRFVPWIATVVDRGIQHLDVTATDCPPWTIDFMPTNICKSKTLVSLKLVNVGLDTPKFVVSLPCLKIMHLEDIFYSPLIAEKLISGCPVLEDLTIVRNHEDFLNFLRVRSQTLKNFRLTFDWGMGSNDFSVEIDAPGLKYMSFRDSQSDRIVVKNLSSLVKIDLDTEFNLKFGLGSPLEPEDLTKRDIIRDFLTGISSVKHMIISHLTLEVLYRYSKIGQLPKFHNLYHLQAVFSSSLLQLLPAFLEICPNLKNLILDYSISAEPEQIDFTNLPRCLISTLEYVEIKQLTMREESGIKLVKYFLENSAVLKKLTLSFIDSPMTNQESEIYMQLLTSTKRSRGCHDLGMGECDYINELPDSLLTQILLDLRTKDSVKTSVLSKRWRNLWLNVPGLDLFSLQFTNPHHEEGLIRFMDRFMESNCRSRLQKFMIRYFECNGYRDRFMELIGTVVDCGIQHLYVYMHTCNRVDFIRQNIYKSKTLVSLKLYNVELKNPDFVVSLPCLKILKLMNICYGEDGPLDVILFLRVSSQTLKSLRLYFSTNGSGTDFSVEIDAPRLKYMTFYESRFDRIMVKNMSSLFSIEIRAKSSFEYGGLLKAEDPRKRAIICDFLTVISSVRHMIISGSILEELHSYSKLGWIPQFRNLYHLQASFFGTSLQLLPTFLESCLNLKNLIMDYGAFKEENIDFHEVPQCLISTLEYVHINKLMMMEQSGIKLVNYFIENSAVLKKLTLRFSFFSSIESESYKKLLTSTKLSPTCQKLLGLRLIMRNDIISELPDSLITQILLWLPTKDLVKTSVYRPDGEIFGLKFQEWIAAAVDRGIQHLDFETKNPSLFLKDSMPMNIYKSKTLVSLKLVCVELENPKFVVSLPCLKIMHLENNWYGYDAPLVVEKLIAGCLVLEDLTVVRIHDMVIPDLPLLHVKSLTLKILRLVFDLEMMTTIPISVEIDAPKLEYMSFINRHSDTIMVKNLSSLFKLNLDTEFGYSSLEPRDIIRDVLTGISSVRQMIISQRTLEVICRYSKLGPIPKFHHLSHLKAAFSSTSLQLLPAFLESCPNLKKLILDLYVSAEPEEIDLTNVPRCITSTLECIEINNLIRKEATGVKLVHYFLENSPILKKLKPSFTDSPMSTMTNLPLDHLYKMYLTARKRSRRCQVIIS</sequence>
<dbReference type="InterPro" id="IPR006566">
    <property type="entry name" value="FBD"/>
</dbReference>
<dbReference type="CDD" id="cd22160">
    <property type="entry name" value="F-box_AtFBL13-like"/>
    <property type="match status" value="2"/>
</dbReference>
<dbReference type="InterPro" id="IPR053781">
    <property type="entry name" value="F-box_AtFBL13-like"/>
</dbReference>
<evidence type="ECO:0000313" key="2">
    <source>
        <dbReference type="EMBL" id="OAO89995.1"/>
    </source>
</evidence>
<dbReference type="Gene3D" id="3.80.10.10">
    <property type="entry name" value="Ribonuclease Inhibitor"/>
    <property type="match status" value="1"/>
</dbReference>
<dbReference type="PANTHER" id="PTHR31900">
    <property type="entry name" value="F-BOX/RNI SUPERFAMILY PROTEIN-RELATED"/>
    <property type="match status" value="1"/>
</dbReference>
<dbReference type="SMART" id="SM00256">
    <property type="entry name" value="FBOX"/>
    <property type="match status" value="2"/>
</dbReference>
<dbReference type="SMART" id="SM00579">
    <property type="entry name" value="FBD"/>
    <property type="match status" value="3"/>
</dbReference>
<dbReference type="SUPFAM" id="SSF81383">
    <property type="entry name" value="F-box domain"/>
    <property type="match status" value="2"/>
</dbReference>
<dbReference type="InterPro" id="IPR055411">
    <property type="entry name" value="LRR_FXL15/At3g58940/PEG3-like"/>
</dbReference>
<evidence type="ECO:0000259" key="1">
    <source>
        <dbReference type="PROSITE" id="PS50181"/>
    </source>
</evidence>
<organism evidence="2 3">
    <name type="scientific">Arabidopsis thaliana</name>
    <name type="common">Mouse-ear cress</name>
    <dbReference type="NCBI Taxonomy" id="3702"/>
    <lineage>
        <taxon>Eukaryota</taxon>
        <taxon>Viridiplantae</taxon>
        <taxon>Streptophyta</taxon>
        <taxon>Embryophyta</taxon>
        <taxon>Tracheophyta</taxon>
        <taxon>Spermatophyta</taxon>
        <taxon>Magnoliopsida</taxon>
        <taxon>eudicotyledons</taxon>
        <taxon>Gunneridae</taxon>
        <taxon>Pentapetalae</taxon>
        <taxon>rosids</taxon>
        <taxon>malvids</taxon>
        <taxon>Brassicales</taxon>
        <taxon>Brassicaceae</taxon>
        <taxon>Camelineae</taxon>
        <taxon>Arabidopsis</taxon>
    </lineage>
</organism>
<comment type="caution">
    <text evidence="2">The sequence shown here is derived from an EMBL/GenBank/DDBJ whole genome shotgun (WGS) entry which is preliminary data.</text>
</comment>